<keyword evidence="2" id="KW-1185">Reference proteome</keyword>
<evidence type="ECO:0000313" key="1">
    <source>
        <dbReference type="EMBL" id="KAE8409784.1"/>
    </source>
</evidence>
<dbReference type="RefSeq" id="XP_031947103.1">
    <property type="nucleotide sequence ID" value="XM_032080435.1"/>
</dbReference>
<accession>A0A5N7DTQ2</accession>
<proteinExistence type="predicted"/>
<protein>
    <submittedName>
        <fullName evidence="1">Uncharacterized protein</fullName>
    </submittedName>
</protein>
<dbReference type="EMBL" id="ML736738">
    <property type="protein sequence ID" value="KAE8409784.1"/>
    <property type="molecule type" value="Genomic_DNA"/>
</dbReference>
<evidence type="ECO:0000313" key="2">
    <source>
        <dbReference type="Proteomes" id="UP000325579"/>
    </source>
</evidence>
<reference evidence="1 2" key="1">
    <citation type="submission" date="2019-04" db="EMBL/GenBank/DDBJ databases">
        <authorList>
            <consortium name="DOE Joint Genome Institute"/>
            <person name="Mondo S."/>
            <person name="Kjaerbolling I."/>
            <person name="Vesth T."/>
            <person name="Frisvad J.C."/>
            <person name="Nybo J.L."/>
            <person name="Theobald S."/>
            <person name="Kildgaard S."/>
            <person name="Isbrandt T."/>
            <person name="Kuo A."/>
            <person name="Sato A."/>
            <person name="Lyhne E.K."/>
            <person name="Kogle M.E."/>
            <person name="Wiebenga A."/>
            <person name="Kun R.S."/>
            <person name="Lubbers R.J."/>
            <person name="Makela M.R."/>
            <person name="Barry K."/>
            <person name="Chovatia M."/>
            <person name="Clum A."/>
            <person name="Daum C."/>
            <person name="Haridas S."/>
            <person name="He G."/>
            <person name="LaButti K."/>
            <person name="Lipzen A."/>
            <person name="Riley R."/>
            <person name="Salamov A."/>
            <person name="Simmons B.A."/>
            <person name="Magnuson J.K."/>
            <person name="Henrissat B."/>
            <person name="Mortensen U.H."/>
            <person name="Larsen T.O."/>
            <person name="Devries R.P."/>
            <person name="Grigoriev I.V."/>
            <person name="Machida M."/>
            <person name="Baker S.E."/>
            <person name="Andersen M.R."/>
            <person name="Cantor M.N."/>
            <person name="Hua S.X."/>
        </authorList>
    </citation>
    <scope>NUCLEOTIDE SEQUENCE [LARGE SCALE GENOMIC DNA]</scope>
    <source>
        <strain evidence="1 2">CBS 119388</strain>
    </source>
</reference>
<sequence length="61" mass="6927">MRRASYTCVRDIGLRRCASRIFQQASCINNTCKAVLPSLSTTLFRDIGSSRGSWDWTVRLT</sequence>
<organism evidence="1 2">
    <name type="scientific">Aspergillus pseudonomiae</name>
    <dbReference type="NCBI Taxonomy" id="1506151"/>
    <lineage>
        <taxon>Eukaryota</taxon>
        <taxon>Fungi</taxon>
        <taxon>Dikarya</taxon>
        <taxon>Ascomycota</taxon>
        <taxon>Pezizomycotina</taxon>
        <taxon>Eurotiomycetes</taxon>
        <taxon>Eurotiomycetidae</taxon>
        <taxon>Eurotiales</taxon>
        <taxon>Aspergillaceae</taxon>
        <taxon>Aspergillus</taxon>
        <taxon>Aspergillus subgen. Circumdati</taxon>
    </lineage>
</organism>
<name>A0A5N7DTQ2_9EURO</name>
<dbReference type="GeneID" id="43665126"/>
<dbReference type="AlphaFoldDB" id="A0A5N7DTQ2"/>
<dbReference type="Proteomes" id="UP000325579">
    <property type="component" value="Unassembled WGS sequence"/>
</dbReference>
<gene>
    <name evidence="1" type="ORF">BDV37DRAFT_235096</name>
</gene>